<evidence type="ECO:0000256" key="8">
    <source>
        <dbReference type="SAM" id="MobiDB-lite"/>
    </source>
</evidence>
<evidence type="ECO:0000256" key="2">
    <source>
        <dbReference type="ARBA" id="ARBA00022490"/>
    </source>
</evidence>
<dbReference type="InterPro" id="IPR003029">
    <property type="entry name" value="S1_domain"/>
</dbReference>
<comment type="function">
    <text evidence="7">3'-5' exoribonuclease that releases 5'-nucleoside monophosphates and is involved in maturation of structured RNAs.</text>
</comment>
<keyword evidence="6 7" id="KW-0694">RNA-binding</keyword>
<dbReference type="InterPro" id="IPR050180">
    <property type="entry name" value="RNR_Ribonuclease"/>
</dbReference>
<sequence length="780" mass="86572">MAKIKPKATPFPSKDEVLTFIRESPVPVGKREIARAFHIKGSDRIPLKAMLKELEREGHLELREKKKVMLPGHLPSVLVIEVADIDEDGEQLARPATWEQETPPPRIFLAPDKRSRAAFATGERILARMSRNDDGSYDAQIIRRIGKSPDRILGVYRIGREGGHLHPTDRRAKNDFVVRAEDARGAENNELVVATLKPTRHRNSQREARVLERIGAIDTPRSLSLIALYEHEVPIAFSHDAEEAAKAAKAADLGAREDLRALPLVTIDGSDARDFDDAVWAEADDDKQNPGGWHLMVAIADVAHYVTAGDALDRDAYRRGNSTYLPNQVVPMLPEELSNGWCSLKPGVDRPCLAVHMWIDAEGKPLRHRFIRGLMRSAARLTYEQVQAAHNGEDTEIPGQLTDLVIKPLYGAYSALLAAREARGTLELELTERRVVVDDDGRITAIVPRERLDSHKLIEEFMIAANVAAASELERLRRPCMYRVHEQPDPVKIEALAQVLASMDLHLARGQVIRPKVLTQLLTKAAKRPEKPMINEMILRTQSQAVYSPENIGHFGLALPRYAHFTSPIRRYADLLVHRALISGLKLGDDGLPPDAAEAFEEIAQHISKTERRSSAAERDAVDRLTAAYMADKVGGIFQGRVNGVTRFGLFVTLDDSGADGLVPMSSLPDDRYDHNEAKHCLIGRRWGRVYSLGDRVAARLMEATPVTGGLVLQIIEGDEDAEAPANSEPQGTDASWDPLKKTSANKKLADRKSRKPGKRPTGKGKNRKKTPGTKGSRRR</sequence>
<dbReference type="Gene3D" id="2.40.50.140">
    <property type="entry name" value="Nucleic acid-binding proteins"/>
    <property type="match status" value="1"/>
</dbReference>
<dbReference type="Proteomes" id="UP000315252">
    <property type="component" value="Unassembled WGS sequence"/>
</dbReference>
<evidence type="ECO:0000256" key="6">
    <source>
        <dbReference type="ARBA" id="ARBA00022884"/>
    </source>
</evidence>
<dbReference type="SMART" id="SM00316">
    <property type="entry name" value="S1"/>
    <property type="match status" value="1"/>
</dbReference>
<evidence type="ECO:0000256" key="7">
    <source>
        <dbReference type="HAMAP-Rule" id="MF_01895"/>
    </source>
</evidence>
<feature type="region of interest" description="Disordered" evidence="8">
    <location>
        <begin position="721"/>
        <end position="780"/>
    </location>
</feature>
<evidence type="ECO:0000313" key="11">
    <source>
        <dbReference type="Proteomes" id="UP000315252"/>
    </source>
</evidence>
<evidence type="ECO:0000256" key="3">
    <source>
        <dbReference type="ARBA" id="ARBA00022722"/>
    </source>
</evidence>
<dbReference type="SMART" id="SM00955">
    <property type="entry name" value="RNB"/>
    <property type="match status" value="1"/>
</dbReference>
<dbReference type="PROSITE" id="PS01175">
    <property type="entry name" value="RIBONUCLEASE_II"/>
    <property type="match status" value="1"/>
</dbReference>
<dbReference type="EC" id="3.1.13.1" evidence="7"/>
<dbReference type="OrthoDB" id="9764149at2"/>
<dbReference type="GO" id="GO:0008859">
    <property type="term" value="F:exoribonuclease II activity"/>
    <property type="evidence" value="ECO:0007669"/>
    <property type="project" value="UniProtKB-UniRule"/>
</dbReference>
<dbReference type="AlphaFoldDB" id="A0A545TTV7"/>
<dbReference type="PANTHER" id="PTHR23355">
    <property type="entry name" value="RIBONUCLEASE"/>
    <property type="match status" value="1"/>
</dbReference>
<proteinExistence type="inferred from homology"/>
<comment type="catalytic activity">
    <reaction evidence="1 7">
        <text>Exonucleolytic cleavage in the 3'- to 5'-direction to yield nucleoside 5'-phosphates.</text>
        <dbReference type="EC" id="3.1.13.1"/>
    </reaction>
</comment>
<dbReference type="InterPro" id="IPR012340">
    <property type="entry name" value="NA-bd_OB-fold"/>
</dbReference>
<dbReference type="Pfam" id="PF00773">
    <property type="entry name" value="RNB"/>
    <property type="match status" value="1"/>
</dbReference>
<dbReference type="Pfam" id="PF00575">
    <property type="entry name" value="S1"/>
    <property type="match status" value="1"/>
</dbReference>
<protein>
    <recommendedName>
        <fullName evidence="7">Ribonuclease R</fullName>
        <shortName evidence="7">RNase R</shortName>
        <ecNumber evidence="7">3.1.13.1</ecNumber>
    </recommendedName>
</protein>
<dbReference type="HAMAP" id="MF_01895">
    <property type="entry name" value="RNase_R"/>
    <property type="match status" value="1"/>
</dbReference>
<dbReference type="NCBIfam" id="TIGR02063">
    <property type="entry name" value="RNase_R"/>
    <property type="match status" value="1"/>
</dbReference>
<dbReference type="Pfam" id="PF17876">
    <property type="entry name" value="CSD2"/>
    <property type="match status" value="1"/>
</dbReference>
<gene>
    <name evidence="7 10" type="primary">rnr</name>
    <name evidence="10" type="ORF">FKG95_10810</name>
</gene>
<dbReference type="NCBIfam" id="TIGR00358">
    <property type="entry name" value="3_prime_RNase"/>
    <property type="match status" value="1"/>
</dbReference>
<dbReference type="InterPro" id="IPR001900">
    <property type="entry name" value="RNase_II/R"/>
</dbReference>
<dbReference type="InterPro" id="IPR011805">
    <property type="entry name" value="RNase_R"/>
</dbReference>
<dbReference type="GO" id="GO:0003723">
    <property type="term" value="F:RNA binding"/>
    <property type="evidence" value="ECO:0007669"/>
    <property type="project" value="UniProtKB-UniRule"/>
</dbReference>
<dbReference type="RefSeq" id="WP_142896358.1">
    <property type="nucleotide sequence ID" value="NZ_ML660054.1"/>
</dbReference>
<organism evidence="10 11">
    <name type="scientific">Denitrobaculum tricleocarpae</name>
    <dbReference type="NCBI Taxonomy" id="2591009"/>
    <lineage>
        <taxon>Bacteria</taxon>
        <taxon>Pseudomonadati</taxon>
        <taxon>Pseudomonadota</taxon>
        <taxon>Alphaproteobacteria</taxon>
        <taxon>Rhodospirillales</taxon>
        <taxon>Rhodospirillaceae</taxon>
        <taxon>Denitrobaculum</taxon>
    </lineage>
</organism>
<dbReference type="InterPro" id="IPR040476">
    <property type="entry name" value="CSD2"/>
</dbReference>
<keyword evidence="2 7" id="KW-0963">Cytoplasm</keyword>
<keyword evidence="4 7" id="KW-0378">Hydrolase</keyword>
<dbReference type="EMBL" id="VHSH01000003">
    <property type="protein sequence ID" value="TQV80644.1"/>
    <property type="molecule type" value="Genomic_DNA"/>
</dbReference>
<feature type="domain" description="S1 motif" evidence="9">
    <location>
        <begin position="635"/>
        <end position="716"/>
    </location>
</feature>
<accession>A0A545TTV7</accession>
<name>A0A545TTV7_9PROT</name>
<comment type="similarity">
    <text evidence="7">Belongs to the RNR ribonuclease family. RNase R subfamily.</text>
</comment>
<evidence type="ECO:0000256" key="1">
    <source>
        <dbReference type="ARBA" id="ARBA00001849"/>
    </source>
</evidence>
<dbReference type="PROSITE" id="PS50126">
    <property type="entry name" value="S1"/>
    <property type="match status" value="1"/>
</dbReference>
<comment type="caution">
    <text evidence="10">The sequence shown here is derived from an EMBL/GenBank/DDBJ whole genome shotgun (WGS) entry which is preliminary data.</text>
</comment>
<evidence type="ECO:0000256" key="4">
    <source>
        <dbReference type="ARBA" id="ARBA00022801"/>
    </source>
</evidence>
<keyword evidence="3 7" id="KW-0540">Nuclease</keyword>
<evidence type="ECO:0000259" key="9">
    <source>
        <dbReference type="PROSITE" id="PS50126"/>
    </source>
</evidence>
<dbReference type="GO" id="GO:0006402">
    <property type="term" value="P:mRNA catabolic process"/>
    <property type="evidence" value="ECO:0007669"/>
    <property type="project" value="TreeGrafter"/>
</dbReference>
<feature type="compositionally biased region" description="Basic residues" evidence="8">
    <location>
        <begin position="753"/>
        <end position="780"/>
    </location>
</feature>
<evidence type="ECO:0000313" key="10">
    <source>
        <dbReference type="EMBL" id="TQV80644.1"/>
    </source>
</evidence>
<comment type="subcellular location">
    <subcellularLocation>
        <location evidence="7">Cytoplasm</location>
    </subcellularLocation>
</comment>
<keyword evidence="11" id="KW-1185">Reference proteome</keyword>
<keyword evidence="5 7" id="KW-0269">Exonuclease</keyword>
<dbReference type="InterPro" id="IPR004476">
    <property type="entry name" value="RNase_II/RNase_R"/>
</dbReference>
<evidence type="ECO:0000256" key="5">
    <source>
        <dbReference type="ARBA" id="ARBA00022839"/>
    </source>
</evidence>
<dbReference type="InterPro" id="IPR022966">
    <property type="entry name" value="RNase_II/R_CS"/>
</dbReference>
<dbReference type="GO" id="GO:0005829">
    <property type="term" value="C:cytosol"/>
    <property type="evidence" value="ECO:0007669"/>
    <property type="project" value="TreeGrafter"/>
</dbReference>
<dbReference type="SUPFAM" id="SSF50249">
    <property type="entry name" value="Nucleic acid-binding proteins"/>
    <property type="match status" value="2"/>
</dbReference>
<dbReference type="PANTHER" id="PTHR23355:SF9">
    <property type="entry name" value="DIS3-LIKE EXONUCLEASE 2"/>
    <property type="match status" value="1"/>
</dbReference>
<dbReference type="CDD" id="cd04471">
    <property type="entry name" value="S1_RNase_R"/>
    <property type="match status" value="1"/>
</dbReference>
<reference evidence="10 11" key="1">
    <citation type="submission" date="2019-06" db="EMBL/GenBank/DDBJ databases">
        <title>Whole genome sequence for Rhodospirillaceae sp. R148.</title>
        <authorList>
            <person name="Wang G."/>
        </authorList>
    </citation>
    <scope>NUCLEOTIDE SEQUENCE [LARGE SCALE GENOMIC DNA]</scope>
    <source>
        <strain evidence="10 11">R148</strain>
    </source>
</reference>